<evidence type="ECO:0000256" key="2">
    <source>
        <dbReference type="SAM" id="MobiDB-lite"/>
    </source>
</evidence>
<dbReference type="PROSITE" id="PS50157">
    <property type="entry name" value="ZINC_FINGER_C2H2_2"/>
    <property type="match status" value="1"/>
</dbReference>
<dbReference type="Gene3D" id="3.30.160.60">
    <property type="entry name" value="Classic Zinc Finger"/>
    <property type="match status" value="1"/>
</dbReference>
<reference evidence="4 5" key="1">
    <citation type="submission" date="2020-06" db="EMBL/GenBank/DDBJ databases">
        <title>Transcriptomic and genomic resources for Thalictrum thalictroides and T. hernandezii: Facilitating candidate gene discovery in an emerging model plant lineage.</title>
        <authorList>
            <person name="Arias T."/>
            <person name="Riano-Pachon D.M."/>
            <person name="Di Stilio V.S."/>
        </authorList>
    </citation>
    <scope>NUCLEOTIDE SEQUENCE [LARGE SCALE GENOMIC DNA]</scope>
    <source>
        <strain evidence="5">cv. WT478/WT964</strain>
        <tissue evidence="4">Leaves</tissue>
    </source>
</reference>
<feature type="compositionally biased region" description="Basic and acidic residues" evidence="2">
    <location>
        <begin position="162"/>
        <end position="171"/>
    </location>
</feature>
<proteinExistence type="predicted"/>
<dbReference type="AlphaFoldDB" id="A0A7J6VSR0"/>
<feature type="region of interest" description="Disordered" evidence="2">
    <location>
        <begin position="162"/>
        <end position="183"/>
    </location>
</feature>
<feature type="domain" description="C2H2-type" evidence="3">
    <location>
        <begin position="39"/>
        <end position="66"/>
    </location>
</feature>
<accession>A0A7J6VSR0</accession>
<evidence type="ECO:0000313" key="4">
    <source>
        <dbReference type="EMBL" id="KAF5187265.1"/>
    </source>
</evidence>
<dbReference type="Proteomes" id="UP000554482">
    <property type="component" value="Unassembled WGS sequence"/>
</dbReference>
<dbReference type="EMBL" id="JABWDY010028227">
    <property type="protein sequence ID" value="KAF5187265.1"/>
    <property type="molecule type" value="Genomic_DNA"/>
</dbReference>
<keyword evidence="1" id="KW-0862">Zinc</keyword>
<gene>
    <name evidence="4" type="ORF">FRX31_023146</name>
</gene>
<evidence type="ECO:0000259" key="3">
    <source>
        <dbReference type="PROSITE" id="PS50157"/>
    </source>
</evidence>
<evidence type="ECO:0000313" key="5">
    <source>
        <dbReference type="Proteomes" id="UP000554482"/>
    </source>
</evidence>
<evidence type="ECO:0000256" key="1">
    <source>
        <dbReference type="PROSITE-ProRule" id="PRU00042"/>
    </source>
</evidence>
<dbReference type="GO" id="GO:0008270">
    <property type="term" value="F:zinc ion binding"/>
    <property type="evidence" value="ECO:0007669"/>
    <property type="project" value="UniProtKB-KW"/>
</dbReference>
<protein>
    <recommendedName>
        <fullName evidence="3">C2H2-type domain-containing protein</fullName>
    </recommendedName>
</protein>
<keyword evidence="1" id="KW-0863">Zinc-finger</keyword>
<name>A0A7J6VSR0_THATH</name>
<dbReference type="PROSITE" id="PS00028">
    <property type="entry name" value="ZINC_FINGER_C2H2_1"/>
    <property type="match status" value="1"/>
</dbReference>
<dbReference type="InterPro" id="IPR013087">
    <property type="entry name" value="Znf_C2H2_type"/>
</dbReference>
<organism evidence="4 5">
    <name type="scientific">Thalictrum thalictroides</name>
    <name type="common">Rue-anemone</name>
    <name type="synonym">Anemone thalictroides</name>
    <dbReference type="NCBI Taxonomy" id="46969"/>
    <lineage>
        <taxon>Eukaryota</taxon>
        <taxon>Viridiplantae</taxon>
        <taxon>Streptophyta</taxon>
        <taxon>Embryophyta</taxon>
        <taxon>Tracheophyta</taxon>
        <taxon>Spermatophyta</taxon>
        <taxon>Magnoliopsida</taxon>
        <taxon>Ranunculales</taxon>
        <taxon>Ranunculaceae</taxon>
        <taxon>Thalictroideae</taxon>
        <taxon>Thalictrum</taxon>
    </lineage>
</organism>
<keyword evidence="5" id="KW-1185">Reference proteome</keyword>
<sequence>MAREGEKVLFSSDTSTLAIHTSTTNADTGTSKAPIYKSYDCKVCDIKFSNDQVLSEHIKFHVLGKSFANMQFASFRHNHGLFVSPMGIIQLTNSRSFVCVGLPRQSITPQSLICKGKREIRILGFTVLTDDESEGREGSSMTPMMGTAQADADVGREHCLYEGGEKGEKPNTEVQELDLTLKL</sequence>
<keyword evidence="1" id="KW-0479">Metal-binding</keyword>
<comment type="caution">
    <text evidence="4">The sequence shown here is derived from an EMBL/GenBank/DDBJ whole genome shotgun (WGS) entry which is preliminary data.</text>
</comment>